<dbReference type="EMBL" id="CP022347">
    <property type="protein sequence ID" value="ASQ30308.1"/>
    <property type="molecule type" value="Genomic_DNA"/>
</dbReference>
<name>A0A222MX81_9BACT</name>
<gene>
    <name evidence="2" type="ORF">CAV_0642</name>
</gene>
<evidence type="ECO:0000313" key="3">
    <source>
        <dbReference type="Proteomes" id="UP000201169"/>
    </source>
</evidence>
<feature type="domain" description="Flagellar Assembly Protein A N-terminal region" evidence="1">
    <location>
        <begin position="123"/>
        <end position="252"/>
    </location>
</feature>
<dbReference type="RefSeq" id="WP_094325075.1">
    <property type="nucleotide sequence ID" value="NZ_CP022347.1"/>
</dbReference>
<dbReference type="InterPro" id="IPR046866">
    <property type="entry name" value="FapA_N"/>
</dbReference>
<dbReference type="KEGG" id="cavi:CAV_0642"/>
<reference evidence="2 3" key="1">
    <citation type="submission" date="2017-07" db="EMBL/GenBank/DDBJ databases">
        <title>Analysis of two Campylobacter avium genomes and identification of a novel hippuricase gene.</title>
        <authorList>
            <person name="Miller W.G."/>
            <person name="Chapman M.H."/>
            <person name="Yee E."/>
            <person name="Revez J."/>
            <person name="Bono J.L."/>
            <person name="Rossi M."/>
        </authorList>
    </citation>
    <scope>NUCLEOTIDE SEQUENCE [LARGE SCALE GENOMIC DNA]</scope>
    <source>
        <strain evidence="2 3">LMG 24591</strain>
    </source>
</reference>
<organism evidence="2 3">
    <name type="scientific">Campylobacter avium LMG 24591</name>
    <dbReference type="NCBI Taxonomy" id="522484"/>
    <lineage>
        <taxon>Bacteria</taxon>
        <taxon>Pseudomonadati</taxon>
        <taxon>Campylobacterota</taxon>
        <taxon>Epsilonproteobacteria</taxon>
        <taxon>Campylobacterales</taxon>
        <taxon>Campylobacteraceae</taxon>
        <taxon>Campylobacter</taxon>
    </lineage>
</organism>
<sequence>MQDIVVTTNPYEELLKFSANTGKELSKLDFTILGFSTTYTLEGESKQISEKELSIFDDDELFLNEKLELHQSYKIKITELNEASSKLSSSISLQTNKDISSLILCLDLSELNFNTSLAVEILQDVYKKMIKEGFFLSIRIFDFKNKLINILSKFKDNKLKQKKVKILIAKGVKTVSAEQEKLIFAYQDKARKAHGVNKVSIIGIKEGELAFKHIKPGKSRKGRNLKLSFIEAREPKENKIDFSCSENFELKQKTNPLEQSQIDEYIAKKSGFISETAGKFDIETELNLSSVNFKDTGIIYAGLDTGVSLNIKNASQIDEAVGSGVYIECENVHITGNIAGNTNIKAKNLKIYGQTHSKSSIEAENAYISLHKGHLQSNIADIDVLENAYVKADTAKIKKTLGSTVEANKALIMSISSNNNIIFTQTVVIERCEGTNNKFLVSIQQKDKDYEKRLLEIKTRIEKIPNIIHSLQSDMSSSKIAVEKIIKQIDYLKSQGQKIPMNFLQIVRDYQSSSKEVQALVKEEADLKLEAKDIIAELAKLQESLFEAKLINKDGKWTDMNEIKFKFIYPNSTILYSTRANDNIKLLMLEKDLDDNAKPKIVHKNEFDEKDTKW</sequence>
<proteinExistence type="predicted"/>
<evidence type="ECO:0000259" key="1">
    <source>
        <dbReference type="Pfam" id="PF20250"/>
    </source>
</evidence>
<accession>A0A222MX81</accession>
<dbReference type="OrthoDB" id="5353360at2"/>
<protein>
    <submittedName>
        <fullName evidence="2">DUF342 domain protein</fullName>
    </submittedName>
</protein>
<dbReference type="Proteomes" id="UP000201169">
    <property type="component" value="Chromosome"/>
</dbReference>
<keyword evidence="3" id="KW-1185">Reference proteome</keyword>
<evidence type="ECO:0000313" key="2">
    <source>
        <dbReference type="EMBL" id="ASQ30308.1"/>
    </source>
</evidence>
<dbReference type="AlphaFoldDB" id="A0A222MX81"/>
<dbReference type="Pfam" id="PF20250">
    <property type="entry name" value="FapA_N"/>
    <property type="match status" value="1"/>
</dbReference>